<accession>A0A4Y2FIG2</accession>
<proteinExistence type="predicted"/>
<evidence type="ECO:0000313" key="4">
    <source>
        <dbReference type="Proteomes" id="UP000499080"/>
    </source>
</evidence>
<comment type="caution">
    <text evidence="3">The sequence shown here is derived from an EMBL/GenBank/DDBJ whole genome shotgun (WGS) entry which is preliminary data.</text>
</comment>
<name>A0A4Y2FIG2_ARAVE</name>
<evidence type="ECO:0000256" key="1">
    <source>
        <dbReference type="SAM" id="MobiDB-lite"/>
    </source>
</evidence>
<evidence type="ECO:0000313" key="2">
    <source>
        <dbReference type="EMBL" id="GBM40723.1"/>
    </source>
</evidence>
<gene>
    <name evidence="2" type="ORF">AVEN_102165_1</name>
    <name evidence="3" type="ORF">AVEN_232090_1</name>
</gene>
<dbReference type="EMBL" id="BGPR01174020">
    <property type="protein sequence ID" value="GBM40723.1"/>
    <property type="molecule type" value="Genomic_DNA"/>
</dbReference>
<dbReference type="EMBL" id="BGPR01174115">
    <property type="protein sequence ID" value="GBM41041.1"/>
    <property type="molecule type" value="Genomic_DNA"/>
</dbReference>
<organism evidence="3 4">
    <name type="scientific">Araneus ventricosus</name>
    <name type="common">Orbweaver spider</name>
    <name type="synonym">Epeira ventricosa</name>
    <dbReference type="NCBI Taxonomy" id="182803"/>
    <lineage>
        <taxon>Eukaryota</taxon>
        <taxon>Metazoa</taxon>
        <taxon>Ecdysozoa</taxon>
        <taxon>Arthropoda</taxon>
        <taxon>Chelicerata</taxon>
        <taxon>Arachnida</taxon>
        <taxon>Araneae</taxon>
        <taxon>Araneomorphae</taxon>
        <taxon>Entelegynae</taxon>
        <taxon>Araneoidea</taxon>
        <taxon>Araneidae</taxon>
        <taxon>Araneus</taxon>
    </lineage>
</organism>
<evidence type="ECO:0000313" key="3">
    <source>
        <dbReference type="EMBL" id="GBM41041.1"/>
    </source>
</evidence>
<feature type="region of interest" description="Disordered" evidence="1">
    <location>
        <begin position="1"/>
        <end position="33"/>
    </location>
</feature>
<feature type="non-terminal residue" evidence="3">
    <location>
        <position position="1"/>
    </location>
</feature>
<sequence length="46" mass="4940">VGVLTAITGHGPTPPEGGTYRHRSGSNSPHTITMPTREVRTRLVLM</sequence>
<reference evidence="3 4" key="1">
    <citation type="journal article" date="2019" name="Sci. Rep.">
        <title>Orb-weaving spider Araneus ventricosus genome elucidates the spidroin gene catalogue.</title>
        <authorList>
            <person name="Kono N."/>
            <person name="Nakamura H."/>
            <person name="Ohtoshi R."/>
            <person name="Moran D.A.P."/>
            <person name="Shinohara A."/>
            <person name="Yoshida Y."/>
            <person name="Fujiwara M."/>
            <person name="Mori M."/>
            <person name="Tomita M."/>
            <person name="Arakawa K."/>
        </authorList>
    </citation>
    <scope>NUCLEOTIDE SEQUENCE [LARGE SCALE GENOMIC DNA]</scope>
</reference>
<keyword evidence="4" id="KW-1185">Reference proteome</keyword>
<protein>
    <submittedName>
        <fullName evidence="3">Uncharacterized protein</fullName>
    </submittedName>
</protein>
<dbReference type="Proteomes" id="UP000499080">
    <property type="component" value="Unassembled WGS sequence"/>
</dbReference>
<dbReference type="AlphaFoldDB" id="A0A4Y2FIG2"/>